<organism evidence="1 2">
    <name type="scientific">Dreissena polymorpha</name>
    <name type="common">Zebra mussel</name>
    <name type="synonym">Mytilus polymorpha</name>
    <dbReference type="NCBI Taxonomy" id="45954"/>
    <lineage>
        <taxon>Eukaryota</taxon>
        <taxon>Metazoa</taxon>
        <taxon>Spiralia</taxon>
        <taxon>Lophotrochozoa</taxon>
        <taxon>Mollusca</taxon>
        <taxon>Bivalvia</taxon>
        <taxon>Autobranchia</taxon>
        <taxon>Heteroconchia</taxon>
        <taxon>Euheterodonta</taxon>
        <taxon>Imparidentia</taxon>
        <taxon>Neoheterodontei</taxon>
        <taxon>Myida</taxon>
        <taxon>Dreissenoidea</taxon>
        <taxon>Dreissenidae</taxon>
        <taxon>Dreissena</taxon>
    </lineage>
</organism>
<name>A0A9D4JZ79_DREPO</name>
<sequence>MIVANVERMTYKMHLMASAFSEGPSAQKLNFQTKTLTIESFLGLLNEMSGWGYNVATKLIYTADFIRFLKYINMDMGLNLSLGNRNEYDRIKILLANVVDVRKGLETEVIAQLSAEKATKEMPPTLDKVTEVLRVAKTDFDTEMKMIGDMKERAIIYTSKKMVTFINRYITAYLCLNLGQRVRVAENLTVGEYNTALKRERQVKGGEPCLMIGTAEQTPSATHDCRIALNPYWTKMFDFYYGYIRASIFKKKNMTHEFFFIQYDGKPFKKVSDGIVKLQMQYKVAKITSGTARIAIQTYTQSLPPAKQFADFIGKAKKP</sequence>
<dbReference type="PANTHER" id="PTHR47306">
    <property type="entry name" value="SI:CH211-178J18.4-RELATED"/>
    <property type="match status" value="1"/>
</dbReference>
<proteinExistence type="predicted"/>
<dbReference type="PANTHER" id="PTHR47306:SF2">
    <property type="entry name" value="CORE-BINDING (CB) DOMAIN-CONTAINING PROTEIN"/>
    <property type="match status" value="1"/>
</dbReference>
<accession>A0A9D4JZ79</accession>
<reference evidence="1" key="1">
    <citation type="journal article" date="2019" name="bioRxiv">
        <title>The Genome of the Zebra Mussel, Dreissena polymorpha: A Resource for Invasive Species Research.</title>
        <authorList>
            <person name="McCartney M.A."/>
            <person name="Auch B."/>
            <person name="Kono T."/>
            <person name="Mallez S."/>
            <person name="Zhang Y."/>
            <person name="Obille A."/>
            <person name="Becker A."/>
            <person name="Abrahante J.E."/>
            <person name="Garbe J."/>
            <person name="Badalamenti J.P."/>
            <person name="Herman A."/>
            <person name="Mangelson H."/>
            <person name="Liachko I."/>
            <person name="Sullivan S."/>
            <person name="Sone E.D."/>
            <person name="Koren S."/>
            <person name="Silverstein K.A.T."/>
            <person name="Beckman K.B."/>
            <person name="Gohl D.M."/>
        </authorList>
    </citation>
    <scope>NUCLEOTIDE SEQUENCE</scope>
    <source>
        <strain evidence="1">Duluth1</strain>
        <tissue evidence="1">Whole animal</tissue>
    </source>
</reference>
<keyword evidence="2" id="KW-1185">Reference proteome</keyword>
<evidence type="ECO:0000313" key="2">
    <source>
        <dbReference type="Proteomes" id="UP000828390"/>
    </source>
</evidence>
<dbReference type="AlphaFoldDB" id="A0A9D4JZ79"/>
<evidence type="ECO:0000313" key="1">
    <source>
        <dbReference type="EMBL" id="KAH3829296.1"/>
    </source>
</evidence>
<protein>
    <submittedName>
        <fullName evidence="1">Uncharacterized protein</fullName>
    </submittedName>
</protein>
<gene>
    <name evidence="1" type="ORF">DPMN_131291</name>
</gene>
<reference evidence="1" key="2">
    <citation type="submission" date="2020-11" db="EMBL/GenBank/DDBJ databases">
        <authorList>
            <person name="McCartney M.A."/>
            <person name="Auch B."/>
            <person name="Kono T."/>
            <person name="Mallez S."/>
            <person name="Becker A."/>
            <person name="Gohl D.M."/>
            <person name="Silverstein K.A.T."/>
            <person name="Koren S."/>
            <person name="Bechman K.B."/>
            <person name="Herman A."/>
            <person name="Abrahante J.E."/>
            <person name="Garbe J."/>
        </authorList>
    </citation>
    <scope>NUCLEOTIDE SEQUENCE</scope>
    <source>
        <strain evidence="1">Duluth1</strain>
        <tissue evidence="1">Whole animal</tissue>
    </source>
</reference>
<comment type="caution">
    <text evidence="1">The sequence shown here is derived from an EMBL/GenBank/DDBJ whole genome shotgun (WGS) entry which is preliminary data.</text>
</comment>
<dbReference type="EMBL" id="JAIWYP010000005">
    <property type="protein sequence ID" value="KAH3829296.1"/>
    <property type="molecule type" value="Genomic_DNA"/>
</dbReference>
<dbReference type="Proteomes" id="UP000828390">
    <property type="component" value="Unassembled WGS sequence"/>
</dbReference>